<keyword evidence="4" id="KW-1185">Reference proteome</keyword>
<evidence type="ECO:0000256" key="2">
    <source>
        <dbReference type="HAMAP-Rule" id="MF_00048"/>
    </source>
</evidence>
<dbReference type="HAMAP" id="MF_00048">
    <property type="entry name" value="UPF0102"/>
    <property type="match status" value="1"/>
</dbReference>
<evidence type="ECO:0000256" key="1">
    <source>
        <dbReference type="ARBA" id="ARBA00006738"/>
    </source>
</evidence>
<dbReference type="InterPro" id="IPR011856">
    <property type="entry name" value="tRNA_endonuc-like_dom_sf"/>
</dbReference>
<dbReference type="NCBIfam" id="NF009150">
    <property type="entry name" value="PRK12497.1-3"/>
    <property type="match status" value="1"/>
</dbReference>
<reference evidence="3 4" key="1">
    <citation type="journal article" date="2019" name="Int. J. Syst. Evol. Microbiol.">
        <title>The Global Catalogue of Microorganisms (GCM) 10K type strain sequencing project: providing services to taxonomists for standard genome sequencing and annotation.</title>
        <authorList>
            <consortium name="The Broad Institute Genomics Platform"/>
            <consortium name="The Broad Institute Genome Sequencing Center for Infectious Disease"/>
            <person name="Wu L."/>
            <person name="Ma J."/>
        </authorList>
    </citation>
    <scope>NUCLEOTIDE SEQUENCE [LARGE SCALE GENOMIC DNA]</scope>
    <source>
        <strain evidence="3 4">JCM 14331</strain>
    </source>
</reference>
<dbReference type="PANTHER" id="PTHR34039">
    <property type="entry name" value="UPF0102 PROTEIN YRAN"/>
    <property type="match status" value="1"/>
</dbReference>
<sequence>MNNLGQQYEQLALQYLQRQGLRLIQQNFQCKAGEIDLVMQDGTCLVFVEVKYRANSAFGGAAAAVTFSKQQKLLRTSRWYLQQHRLTEQACRLDVLAIEGQPPYQYQWIKNAITQ</sequence>
<evidence type="ECO:0000313" key="4">
    <source>
        <dbReference type="Proteomes" id="UP001501169"/>
    </source>
</evidence>
<proteinExistence type="inferred from homology"/>
<comment type="caution">
    <text evidence="3">The sequence shown here is derived from an EMBL/GenBank/DDBJ whole genome shotgun (WGS) entry which is preliminary data.</text>
</comment>
<comment type="similarity">
    <text evidence="1 2">Belongs to the UPF0102 family.</text>
</comment>
<dbReference type="Proteomes" id="UP001501169">
    <property type="component" value="Unassembled WGS sequence"/>
</dbReference>
<dbReference type="CDD" id="cd20736">
    <property type="entry name" value="PoNe_Nuclease"/>
    <property type="match status" value="1"/>
</dbReference>
<dbReference type="Gene3D" id="3.40.1350.10">
    <property type="match status" value="1"/>
</dbReference>
<organism evidence="3 4">
    <name type="scientific">Rheinheimera aquimaris</name>
    <dbReference type="NCBI Taxonomy" id="412437"/>
    <lineage>
        <taxon>Bacteria</taxon>
        <taxon>Pseudomonadati</taxon>
        <taxon>Pseudomonadota</taxon>
        <taxon>Gammaproteobacteria</taxon>
        <taxon>Chromatiales</taxon>
        <taxon>Chromatiaceae</taxon>
        <taxon>Rheinheimera</taxon>
    </lineage>
</organism>
<accession>A0ABN1DQW0</accession>
<dbReference type="RefSeq" id="WP_134052308.1">
    <property type="nucleotide sequence ID" value="NZ_BAAAEO010000002.1"/>
</dbReference>
<evidence type="ECO:0000313" key="3">
    <source>
        <dbReference type="EMBL" id="GAA0549884.1"/>
    </source>
</evidence>
<name>A0ABN1DQW0_9GAMM</name>
<dbReference type="InterPro" id="IPR011335">
    <property type="entry name" value="Restrct_endonuc-II-like"/>
</dbReference>
<dbReference type="SUPFAM" id="SSF52980">
    <property type="entry name" value="Restriction endonuclease-like"/>
    <property type="match status" value="1"/>
</dbReference>
<dbReference type="PANTHER" id="PTHR34039:SF1">
    <property type="entry name" value="UPF0102 PROTEIN YRAN"/>
    <property type="match status" value="1"/>
</dbReference>
<dbReference type="EMBL" id="BAAAEO010000002">
    <property type="protein sequence ID" value="GAA0549884.1"/>
    <property type="molecule type" value="Genomic_DNA"/>
</dbReference>
<dbReference type="Pfam" id="PF02021">
    <property type="entry name" value="UPF0102"/>
    <property type="match status" value="1"/>
</dbReference>
<dbReference type="InterPro" id="IPR003509">
    <property type="entry name" value="UPF0102_YraN-like"/>
</dbReference>
<gene>
    <name evidence="3" type="ORF">GCM10009098_16940</name>
</gene>
<dbReference type="NCBIfam" id="TIGR00252">
    <property type="entry name" value="YraN family protein"/>
    <property type="match status" value="1"/>
</dbReference>
<protein>
    <recommendedName>
        <fullName evidence="2">UPF0102 protein GCM10009098_16940</fullName>
    </recommendedName>
</protein>